<proteinExistence type="evidence at transcript level"/>
<name>I3S127_LOTJA</name>
<dbReference type="AlphaFoldDB" id="I3S127"/>
<sequence length="52" mass="6032">MILLGGCRLNKFQFLLEFLVRKELVTPLGLRFLNLVAQALSEFHRFLPLTTN</sequence>
<reference evidence="1" key="1">
    <citation type="submission" date="2012-05" db="EMBL/GenBank/DDBJ databases">
        <authorList>
            <person name="Krishnakumar V."/>
            <person name="Cheung F."/>
            <person name="Xiao Y."/>
            <person name="Chan A."/>
            <person name="Moskal W.A."/>
            <person name="Town C.D."/>
        </authorList>
    </citation>
    <scope>NUCLEOTIDE SEQUENCE</scope>
</reference>
<protein>
    <submittedName>
        <fullName evidence="1">Uncharacterized protein</fullName>
    </submittedName>
</protein>
<accession>I3S127</accession>
<organism evidence="1">
    <name type="scientific">Lotus japonicus</name>
    <name type="common">Lotus corniculatus var. japonicus</name>
    <dbReference type="NCBI Taxonomy" id="34305"/>
    <lineage>
        <taxon>Eukaryota</taxon>
        <taxon>Viridiplantae</taxon>
        <taxon>Streptophyta</taxon>
        <taxon>Embryophyta</taxon>
        <taxon>Tracheophyta</taxon>
        <taxon>Spermatophyta</taxon>
        <taxon>Magnoliopsida</taxon>
        <taxon>eudicotyledons</taxon>
        <taxon>Gunneridae</taxon>
        <taxon>Pentapetalae</taxon>
        <taxon>rosids</taxon>
        <taxon>fabids</taxon>
        <taxon>Fabales</taxon>
        <taxon>Fabaceae</taxon>
        <taxon>Papilionoideae</taxon>
        <taxon>50 kb inversion clade</taxon>
        <taxon>NPAAA clade</taxon>
        <taxon>Hologalegina</taxon>
        <taxon>robinioid clade</taxon>
        <taxon>Loteae</taxon>
        <taxon>Lotus</taxon>
    </lineage>
</organism>
<dbReference type="EMBL" id="BT134174">
    <property type="protein sequence ID" value="AFK33969.1"/>
    <property type="molecule type" value="mRNA"/>
</dbReference>
<evidence type="ECO:0000313" key="1">
    <source>
        <dbReference type="EMBL" id="AFK33969.1"/>
    </source>
</evidence>